<dbReference type="AlphaFoldDB" id="A0A3E0VR55"/>
<sequence>MIALTPAGVEKKTGVKVKTLANWRCLGVGPVHFKIGRLVRYSDAEVDKWLSEQTGRSAA</sequence>
<gene>
    <name evidence="1" type="ORF">B7R22_16930</name>
</gene>
<dbReference type="EMBL" id="NBXB01000045">
    <property type="protein sequence ID" value="RFA12115.1"/>
    <property type="molecule type" value="Genomic_DNA"/>
</dbReference>
<name>A0A3E0VR55_9MICO</name>
<dbReference type="InterPro" id="IPR009061">
    <property type="entry name" value="DNA-bd_dom_put_sf"/>
</dbReference>
<reference evidence="1 2" key="1">
    <citation type="submission" date="2017-04" db="EMBL/GenBank/DDBJ databases">
        <title>Comparative genome analysis of Subtercola boreus.</title>
        <authorList>
            <person name="Cho Y.-J."/>
            <person name="Cho A."/>
            <person name="Kim O.-S."/>
            <person name="Lee J.-I."/>
        </authorList>
    </citation>
    <scope>NUCLEOTIDE SEQUENCE [LARGE SCALE GENOMIC DNA]</scope>
    <source>
        <strain evidence="1 2">P27479</strain>
    </source>
</reference>
<accession>A0A3E0VR55</accession>
<evidence type="ECO:0008006" key="3">
    <source>
        <dbReference type="Google" id="ProtNLM"/>
    </source>
</evidence>
<dbReference type="SUPFAM" id="SSF46955">
    <property type="entry name" value="Putative DNA-binding domain"/>
    <property type="match status" value="1"/>
</dbReference>
<comment type="caution">
    <text evidence="1">The sequence shown here is derived from an EMBL/GenBank/DDBJ whole genome shotgun (WGS) entry which is preliminary data.</text>
</comment>
<proteinExistence type="predicted"/>
<dbReference type="OrthoDB" id="3267842at2"/>
<protein>
    <recommendedName>
        <fullName evidence="3">Helix-turn-helix domain-containing protein</fullName>
    </recommendedName>
</protein>
<dbReference type="Proteomes" id="UP000256541">
    <property type="component" value="Unassembled WGS sequence"/>
</dbReference>
<evidence type="ECO:0000313" key="1">
    <source>
        <dbReference type="EMBL" id="RFA12115.1"/>
    </source>
</evidence>
<evidence type="ECO:0000313" key="2">
    <source>
        <dbReference type="Proteomes" id="UP000256541"/>
    </source>
</evidence>
<organism evidence="1 2">
    <name type="scientific">Subtercola boreus</name>
    <dbReference type="NCBI Taxonomy" id="120213"/>
    <lineage>
        <taxon>Bacteria</taxon>
        <taxon>Bacillati</taxon>
        <taxon>Actinomycetota</taxon>
        <taxon>Actinomycetes</taxon>
        <taxon>Micrococcales</taxon>
        <taxon>Microbacteriaceae</taxon>
        <taxon>Subtercola</taxon>
    </lineage>
</organism>